<gene>
    <name evidence="3" type="ordered locus">Tcur_1740</name>
</gene>
<name>D1AC48_THECD</name>
<feature type="domain" description="Acyl-CoA thioesterase-like N-terminal HotDog" evidence="1">
    <location>
        <begin position="25"/>
        <end position="107"/>
    </location>
</feature>
<dbReference type="InterPro" id="IPR049449">
    <property type="entry name" value="TesB_ACOT8-like_N"/>
</dbReference>
<keyword evidence="4" id="KW-1185">Reference proteome</keyword>
<dbReference type="Pfam" id="PF20789">
    <property type="entry name" value="4HBT_3C"/>
    <property type="match status" value="1"/>
</dbReference>
<accession>D1AC48</accession>
<reference evidence="3 4" key="1">
    <citation type="journal article" date="2011" name="Stand. Genomic Sci.">
        <title>Complete genome sequence of Thermomonospora curvata type strain (B9).</title>
        <authorList>
            <person name="Chertkov O."/>
            <person name="Sikorski J."/>
            <person name="Nolan M."/>
            <person name="Lapidus A."/>
            <person name="Lucas S."/>
            <person name="Del Rio T.G."/>
            <person name="Tice H."/>
            <person name="Cheng J.F."/>
            <person name="Goodwin L."/>
            <person name="Pitluck S."/>
            <person name="Liolios K."/>
            <person name="Ivanova N."/>
            <person name="Mavromatis K."/>
            <person name="Mikhailova N."/>
            <person name="Ovchinnikova G."/>
            <person name="Pati A."/>
            <person name="Chen A."/>
            <person name="Palaniappan K."/>
            <person name="Djao O.D."/>
            <person name="Land M."/>
            <person name="Hauser L."/>
            <person name="Chang Y.J."/>
            <person name="Jeffries C.D."/>
            <person name="Brettin T."/>
            <person name="Han C."/>
            <person name="Detter J.C."/>
            <person name="Rohde M."/>
            <person name="Goker M."/>
            <person name="Woyke T."/>
            <person name="Bristow J."/>
            <person name="Eisen J.A."/>
            <person name="Markowitz V."/>
            <person name="Hugenholtz P."/>
            <person name="Klenk H.P."/>
            <person name="Kyrpides N.C."/>
        </authorList>
    </citation>
    <scope>NUCLEOTIDE SEQUENCE [LARGE SCALE GENOMIC DNA]</scope>
    <source>
        <strain evidence="4">ATCC 19995 / DSM 43183 / JCM 3096 / KCTC 9072 / NBRC 15933 / NCIMB 10081 / Henssen B9</strain>
    </source>
</reference>
<evidence type="ECO:0000313" key="3">
    <source>
        <dbReference type="EMBL" id="ACY97314.1"/>
    </source>
</evidence>
<dbReference type="InterPro" id="IPR049450">
    <property type="entry name" value="ACOT8-like_C"/>
</dbReference>
<evidence type="ECO:0000313" key="4">
    <source>
        <dbReference type="Proteomes" id="UP000001918"/>
    </source>
</evidence>
<dbReference type="Gene3D" id="2.40.160.210">
    <property type="entry name" value="Acyl-CoA thioesterase, double hotdog domain"/>
    <property type="match status" value="1"/>
</dbReference>
<feature type="domain" description="Acyl-CoA thioesterase-like C-terminal" evidence="2">
    <location>
        <begin position="133"/>
        <end position="259"/>
    </location>
</feature>
<evidence type="ECO:0000259" key="1">
    <source>
        <dbReference type="Pfam" id="PF13622"/>
    </source>
</evidence>
<dbReference type="InterPro" id="IPR029069">
    <property type="entry name" value="HotDog_dom_sf"/>
</dbReference>
<dbReference type="OrthoDB" id="5418286at2"/>
<dbReference type="InterPro" id="IPR042171">
    <property type="entry name" value="Acyl-CoA_hotdog"/>
</dbReference>
<dbReference type="PANTHER" id="PTHR38110:SF1">
    <property type="entry name" value="THIOESTERASE DOMAIN-CONTAINING PROTEIN"/>
    <property type="match status" value="1"/>
</dbReference>
<dbReference type="AlphaFoldDB" id="D1AC48"/>
<dbReference type="Pfam" id="PF13622">
    <property type="entry name" value="4HBT_3"/>
    <property type="match status" value="1"/>
</dbReference>
<evidence type="ECO:0000259" key="2">
    <source>
        <dbReference type="Pfam" id="PF20789"/>
    </source>
</evidence>
<dbReference type="RefSeq" id="WP_012852098.1">
    <property type="nucleotide sequence ID" value="NC_013510.1"/>
</dbReference>
<dbReference type="STRING" id="471852.Tcur_1740"/>
<organism evidence="3 4">
    <name type="scientific">Thermomonospora curvata (strain ATCC 19995 / DSM 43183 / JCM 3096 / KCTC 9072 / NBRC 15933 / NCIMB 10081 / Henssen B9)</name>
    <dbReference type="NCBI Taxonomy" id="471852"/>
    <lineage>
        <taxon>Bacteria</taxon>
        <taxon>Bacillati</taxon>
        <taxon>Actinomycetota</taxon>
        <taxon>Actinomycetes</taxon>
        <taxon>Streptosporangiales</taxon>
        <taxon>Thermomonosporaceae</taxon>
        <taxon>Thermomonospora</taxon>
    </lineage>
</organism>
<evidence type="ECO:0008006" key="5">
    <source>
        <dbReference type="Google" id="ProtNLM"/>
    </source>
</evidence>
<dbReference type="Proteomes" id="UP000001918">
    <property type="component" value="Chromosome"/>
</dbReference>
<dbReference type="KEGG" id="tcu:Tcur_1740"/>
<dbReference type="eggNOG" id="COG1946">
    <property type="taxonomic scope" value="Bacteria"/>
</dbReference>
<dbReference type="PANTHER" id="PTHR38110">
    <property type="entry name" value="CHROMOSOME 23, WHOLE GENOME SHOTGUN SEQUENCE"/>
    <property type="match status" value="1"/>
</dbReference>
<proteinExistence type="predicted"/>
<dbReference type="EMBL" id="CP001738">
    <property type="protein sequence ID" value="ACY97314.1"/>
    <property type="molecule type" value="Genomic_DNA"/>
</dbReference>
<dbReference type="SUPFAM" id="SSF54637">
    <property type="entry name" value="Thioesterase/thiol ester dehydrase-isomerase"/>
    <property type="match status" value="2"/>
</dbReference>
<dbReference type="HOGENOM" id="CLU_068888_0_0_11"/>
<protein>
    <recommendedName>
        <fullName evidence="5">Thioesterase family protein</fullName>
    </recommendedName>
</protein>
<sequence length="263" mass="29021">MTYEFDLDTRVEPDGEDAYLADITDRWHTPNGTPNGGYTLAVCLQALRHRLPLPDPIAVSAHYLRPAGVGKARITTETVKTGRRLATGMASLWQDGKEMLRVVASFGDLDKARGRTLVLGRAPRLPDPETLSDALGGLSMPGLSLAGRVEYRLAEPPGWMRGEPGGKPQWEFWMRFRDGREPDALSLPFFVDAMAPAVLDIGEASLTVELTVHVRRRPVPGWLACRVSTRYVMDGFHEEDMEIWDSAGNLVAQSRQLGLLLSA</sequence>
<dbReference type="InterPro" id="IPR052389">
    <property type="entry name" value="Sec_Metab_Biosynth-Assoc"/>
</dbReference>